<organism evidence="7">
    <name type="scientific">Solanum lycopersicum</name>
    <name type="common">Tomato</name>
    <name type="synonym">Lycopersicon esculentum</name>
    <dbReference type="NCBI Taxonomy" id="4081"/>
    <lineage>
        <taxon>Eukaryota</taxon>
        <taxon>Viridiplantae</taxon>
        <taxon>Streptophyta</taxon>
        <taxon>Embryophyta</taxon>
        <taxon>Tracheophyta</taxon>
        <taxon>Spermatophyta</taxon>
        <taxon>Magnoliopsida</taxon>
        <taxon>eudicotyledons</taxon>
        <taxon>Gunneridae</taxon>
        <taxon>Pentapetalae</taxon>
        <taxon>asterids</taxon>
        <taxon>lamiids</taxon>
        <taxon>Solanales</taxon>
        <taxon>Solanaceae</taxon>
        <taxon>Solanoideae</taxon>
        <taxon>Solaneae</taxon>
        <taxon>Solanum</taxon>
        <taxon>Solanum subgen. Lycopersicon</taxon>
    </lineage>
</organism>
<dbReference type="SMART" id="SM00100">
    <property type="entry name" value="cNMP"/>
    <property type="match status" value="1"/>
</dbReference>
<dbReference type="GO" id="GO:0034702">
    <property type="term" value="C:monoatomic ion channel complex"/>
    <property type="evidence" value="ECO:0007669"/>
    <property type="project" value="UniProtKB-KW"/>
</dbReference>
<name>A0A3Q7FHX6_SOLLC</name>
<dbReference type="Gramene" id="Solyc03g058900.2.1">
    <property type="protein sequence ID" value="Solyc03g058900.2.1"/>
    <property type="gene ID" value="Solyc03g058900.2"/>
</dbReference>
<keyword evidence="2" id="KW-0631">Potassium channel</keyword>
<evidence type="ECO:0000256" key="3">
    <source>
        <dbReference type="ARBA" id="ARBA00022882"/>
    </source>
</evidence>
<dbReference type="EnsemblPlants" id="Solyc03g058900.2.1">
    <property type="protein sequence ID" value="Solyc03g058900.2.1"/>
    <property type="gene ID" value="Solyc03g058900.2"/>
</dbReference>
<feature type="domain" description="Cyclic nucleotide-binding" evidence="6">
    <location>
        <begin position="50"/>
        <end position="166"/>
    </location>
</feature>
<evidence type="ECO:0000256" key="1">
    <source>
        <dbReference type="ARBA" id="ARBA00022538"/>
    </source>
</evidence>
<evidence type="ECO:0000259" key="6">
    <source>
        <dbReference type="PROSITE" id="PS50042"/>
    </source>
</evidence>
<sequence>MTCTGLSNGLTKAIRTSIAHHLFFPIVQNVHLFQGVSRTSFSNCSKVPEMEAEYFPPKQDVILQNEAPTDLYIIVSGAVVSQFIDFVYTIKEFIAQIEGLDSLLNHVPKQTIGKAVAGEIFGEIGVLCGRPQPFAVRTTEIFQILRLNRTSLMNILRANPEDERLL</sequence>
<dbReference type="GO" id="GO:0005249">
    <property type="term" value="F:voltage-gated potassium channel activity"/>
    <property type="evidence" value="ECO:0007669"/>
    <property type="project" value="InterPro"/>
</dbReference>
<dbReference type="AlphaFoldDB" id="A0A3Q7FHX6"/>
<dbReference type="Gene3D" id="2.60.120.10">
    <property type="entry name" value="Jelly Rolls"/>
    <property type="match status" value="1"/>
</dbReference>
<dbReference type="SUPFAM" id="SSF51206">
    <property type="entry name" value="cAMP-binding domain-like"/>
    <property type="match status" value="1"/>
</dbReference>
<reference evidence="7" key="1">
    <citation type="journal article" date="2012" name="Nature">
        <title>The tomato genome sequence provides insights into fleshy fruit evolution.</title>
        <authorList>
            <consortium name="Tomato Genome Consortium"/>
        </authorList>
    </citation>
    <scope>NUCLEOTIDE SEQUENCE [LARGE SCALE GENOMIC DNA]</scope>
    <source>
        <strain evidence="7">cv. Heinz 1706</strain>
    </source>
</reference>
<reference evidence="7" key="2">
    <citation type="submission" date="2019-01" db="UniProtKB">
        <authorList>
            <consortium name="EnsemblPlants"/>
        </authorList>
    </citation>
    <scope>IDENTIFICATION</scope>
    <source>
        <strain evidence="7">cv. Heinz 1706</strain>
    </source>
</reference>
<keyword evidence="3" id="KW-0813">Transport</keyword>
<dbReference type="InterPro" id="IPR000595">
    <property type="entry name" value="cNMP-bd_dom"/>
</dbReference>
<dbReference type="PANTHER" id="PTHR45743:SF6">
    <property type="entry name" value="POTASSIUM CHANNEL KAT2"/>
    <property type="match status" value="1"/>
</dbReference>
<keyword evidence="5" id="KW-0407">Ion channel</keyword>
<dbReference type="InterPro" id="IPR014710">
    <property type="entry name" value="RmlC-like_jellyroll"/>
</dbReference>
<dbReference type="STRING" id="4081.A0A3Q7FHX6"/>
<dbReference type="InParanoid" id="A0A3Q7FHX6"/>
<dbReference type="CDD" id="cd00038">
    <property type="entry name" value="CAP_ED"/>
    <property type="match status" value="1"/>
</dbReference>
<dbReference type="OMA" id="ALIMWTR"/>
<protein>
    <recommendedName>
        <fullName evidence="6">Cyclic nucleotide-binding domain-containing protein</fullName>
    </recommendedName>
</protein>
<evidence type="ECO:0000313" key="8">
    <source>
        <dbReference type="Proteomes" id="UP000004994"/>
    </source>
</evidence>
<keyword evidence="3" id="KW-0406">Ion transport</keyword>
<accession>A0A3Q7FHX6</accession>
<keyword evidence="3" id="KW-0851">Voltage-gated channel</keyword>
<proteinExistence type="predicted"/>
<dbReference type="PROSITE" id="PS50042">
    <property type="entry name" value="CNMP_BINDING_3"/>
    <property type="match status" value="1"/>
</dbReference>
<keyword evidence="1" id="KW-0633">Potassium transport</keyword>
<evidence type="ECO:0000256" key="2">
    <source>
        <dbReference type="ARBA" id="ARBA00022826"/>
    </source>
</evidence>
<evidence type="ECO:0000256" key="4">
    <source>
        <dbReference type="ARBA" id="ARBA00022958"/>
    </source>
</evidence>
<dbReference type="PANTHER" id="PTHR45743">
    <property type="entry name" value="POTASSIUM CHANNEL AKT1"/>
    <property type="match status" value="1"/>
</dbReference>
<evidence type="ECO:0000256" key="5">
    <source>
        <dbReference type="ARBA" id="ARBA00023303"/>
    </source>
</evidence>
<evidence type="ECO:0000313" key="7">
    <source>
        <dbReference type="EnsemblPlants" id="Solyc03g058900.2.1"/>
    </source>
</evidence>
<keyword evidence="4" id="KW-0630">Potassium</keyword>
<dbReference type="InterPro" id="IPR045319">
    <property type="entry name" value="KAT/AKT"/>
</dbReference>
<keyword evidence="8" id="KW-1185">Reference proteome</keyword>
<dbReference type="Proteomes" id="UP000004994">
    <property type="component" value="Chromosome 3"/>
</dbReference>
<dbReference type="InterPro" id="IPR018490">
    <property type="entry name" value="cNMP-bd_dom_sf"/>
</dbReference>